<gene>
    <name evidence="3" type="ORF">ANCCAN_07460</name>
</gene>
<dbReference type="InterPro" id="IPR041426">
    <property type="entry name" value="Mos1_HTH"/>
</dbReference>
<keyword evidence="4" id="KW-1185">Reference proteome</keyword>
<evidence type="ECO:0000313" key="3">
    <source>
        <dbReference type="EMBL" id="RCN46467.1"/>
    </source>
</evidence>
<protein>
    <recommendedName>
        <fullName evidence="2">Mos1 transposase HTH domain-containing protein</fullName>
    </recommendedName>
</protein>
<dbReference type="Pfam" id="PF17906">
    <property type="entry name" value="HTH_48"/>
    <property type="match status" value="1"/>
</dbReference>
<sequence>MLLDMRIRVCVLYEYKLDHNARTAFENINKAYGKGTISRLSIYKWYGRFRDGNEVLDDEITPSPVTCDYHPTKADEEEPPVLKSEARLSTMIEEDPPILRSEAVEGMNLATALASLQNETSISRRVTRSGSKRCGEEMERKASIPTLDLFPPCSDGVEGEMQEPEPAPELTPMMPCTSQRAEDAVEASNDCEEREQPAEPPPKLRAFSPVLFQNNKTAKGTPGKARIKAEEIEGADLPPQLVPMTASTSRCSADLDSCPTLKPEGIDSEEAVVEKESFDGPPRLVAAVPSPSSQARYIRGVRKLPIPRLREHVRPPSSLKMWAAATAASMNKRNILPKGHPHTVFVRVGPQLHFPKKDSEESQVLSSVSESKEHIVPLL</sequence>
<reference evidence="3 4" key="1">
    <citation type="submission" date="2014-10" db="EMBL/GenBank/DDBJ databases">
        <title>Draft genome of the hookworm Ancylostoma caninum.</title>
        <authorList>
            <person name="Mitreva M."/>
        </authorList>
    </citation>
    <scope>NUCLEOTIDE SEQUENCE [LARGE SCALE GENOMIC DNA]</scope>
    <source>
        <strain evidence="3 4">Baltimore</strain>
    </source>
</reference>
<evidence type="ECO:0000259" key="2">
    <source>
        <dbReference type="Pfam" id="PF17906"/>
    </source>
</evidence>
<dbReference type="STRING" id="29170.A0A368GU27"/>
<name>A0A368GU27_ANCCA</name>
<feature type="domain" description="Mos1 transposase HTH" evidence="2">
    <location>
        <begin position="7"/>
        <end position="53"/>
    </location>
</feature>
<accession>A0A368GU27</accession>
<organism evidence="3 4">
    <name type="scientific">Ancylostoma caninum</name>
    <name type="common">Dog hookworm</name>
    <dbReference type="NCBI Taxonomy" id="29170"/>
    <lineage>
        <taxon>Eukaryota</taxon>
        <taxon>Metazoa</taxon>
        <taxon>Ecdysozoa</taxon>
        <taxon>Nematoda</taxon>
        <taxon>Chromadorea</taxon>
        <taxon>Rhabditida</taxon>
        <taxon>Rhabditina</taxon>
        <taxon>Rhabditomorpha</taxon>
        <taxon>Strongyloidea</taxon>
        <taxon>Ancylostomatidae</taxon>
        <taxon>Ancylostomatinae</taxon>
        <taxon>Ancylostoma</taxon>
    </lineage>
</organism>
<feature type="region of interest" description="Disordered" evidence="1">
    <location>
        <begin position="358"/>
        <end position="379"/>
    </location>
</feature>
<feature type="compositionally biased region" description="Basic and acidic residues" evidence="1">
    <location>
        <begin position="370"/>
        <end position="379"/>
    </location>
</feature>
<comment type="caution">
    <text evidence="3">The sequence shown here is derived from an EMBL/GenBank/DDBJ whole genome shotgun (WGS) entry which is preliminary data.</text>
</comment>
<dbReference type="Gene3D" id="1.10.10.1450">
    <property type="match status" value="1"/>
</dbReference>
<dbReference type="Proteomes" id="UP000252519">
    <property type="component" value="Unassembled WGS sequence"/>
</dbReference>
<evidence type="ECO:0000313" key="4">
    <source>
        <dbReference type="Proteomes" id="UP000252519"/>
    </source>
</evidence>
<evidence type="ECO:0000256" key="1">
    <source>
        <dbReference type="SAM" id="MobiDB-lite"/>
    </source>
</evidence>
<proteinExistence type="predicted"/>
<dbReference type="EMBL" id="JOJR01000078">
    <property type="protein sequence ID" value="RCN46467.1"/>
    <property type="molecule type" value="Genomic_DNA"/>
</dbReference>
<dbReference type="AlphaFoldDB" id="A0A368GU27"/>
<dbReference type="OrthoDB" id="5866656at2759"/>